<dbReference type="Gene3D" id="1.10.565.10">
    <property type="entry name" value="Retinoid X Receptor"/>
    <property type="match status" value="1"/>
</dbReference>
<feature type="region of interest" description="Disordered" evidence="10">
    <location>
        <begin position="1"/>
        <end position="63"/>
    </location>
</feature>
<evidence type="ECO:0000256" key="8">
    <source>
        <dbReference type="ARBA" id="ARBA00023242"/>
    </source>
</evidence>
<dbReference type="PRINTS" id="PR00047">
    <property type="entry name" value="STROIDFINGER"/>
</dbReference>
<feature type="compositionally biased region" description="Acidic residues" evidence="10">
    <location>
        <begin position="12"/>
        <end position="21"/>
    </location>
</feature>
<keyword evidence="2 9" id="KW-0863">Zinc-finger</keyword>
<dbReference type="SMART" id="SM00430">
    <property type="entry name" value="HOLI"/>
    <property type="match status" value="1"/>
</dbReference>
<dbReference type="InterPro" id="IPR001628">
    <property type="entry name" value="Znf_hrmn_rcpt"/>
</dbReference>
<accession>A0ABQ7SNC3</accession>
<comment type="caution">
    <text evidence="13">The sequence shown here is derived from an EMBL/GenBank/DDBJ whole genome shotgun (WGS) entry which is preliminary data.</text>
</comment>
<dbReference type="Pfam" id="PF00104">
    <property type="entry name" value="Hormone_recep"/>
    <property type="match status" value="1"/>
</dbReference>
<dbReference type="SMART" id="SM00399">
    <property type="entry name" value="ZnF_C4"/>
    <property type="match status" value="1"/>
</dbReference>
<organism evidence="13 14">
    <name type="scientific">Phrynosoma platyrhinos</name>
    <name type="common">Desert horned lizard</name>
    <dbReference type="NCBI Taxonomy" id="52577"/>
    <lineage>
        <taxon>Eukaryota</taxon>
        <taxon>Metazoa</taxon>
        <taxon>Chordata</taxon>
        <taxon>Craniata</taxon>
        <taxon>Vertebrata</taxon>
        <taxon>Euteleostomi</taxon>
        <taxon>Lepidosauria</taxon>
        <taxon>Squamata</taxon>
        <taxon>Bifurcata</taxon>
        <taxon>Unidentata</taxon>
        <taxon>Episquamata</taxon>
        <taxon>Toxicofera</taxon>
        <taxon>Iguania</taxon>
        <taxon>Phrynosomatidae</taxon>
        <taxon>Phrynosomatinae</taxon>
        <taxon>Phrynosoma</taxon>
    </lineage>
</organism>
<dbReference type="CDD" id="cd06932">
    <property type="entry name" value="NR_LBD_PPAR"/>
    <property type="match status" value="1"/>
</dbReference>
<evidence type="ECO:0000256" key="2">
    <source>
        <dbReference type="ARBA" id="ARBA00022771"/>
    </source>
</evidence>
<evidence type="ECO:0000256" key="5">
    <source>
        <dbReference type="ARBA" id="ARBA00023125"/>
    </source>
</evidence>
<dbReference type="SUPFAM" id="SSF48508">
    <property type="entry name" value="Nuclear receptor ligand-binding domain"/>
    <property type="match status" value="1"/>
</dbReference>
<keyword evidence="14" id="KW-1185">Reference proteome</keyword>
<evidence type="ECO:0000259" key="12">
    <source>
        <dbReference type="PROSITE" id="PS51843"/>
    </source>
</evidence>
<feature type="domain" description="Nuclear receptor" evidence="11">
    <location>
        <begin position="72"/>
        <end position="146"/>
    </location>
</feature>
<dbReference type="InterPro" id="IPR000536">
    <property type="entry name" value="Nucl_hrmn_rcpt_lig-bd"/>
</dbReference>
<dbReference type="PROSITE" id="PS51843">
    <property type="entry name" value="NR_LBD"/>
    <property type="match status" value="1"/>
</dbReference>
<reference evidence="13 14" key="1">
    <citation type="journal article" date="2022" name="Gigascience">
        <title>A chromosome-level genome assembly and annotation of the desert horned lizard, Phrynosoma platyrhinos, provides insight into chromosomal rearrangements among reptiles.</title>
        <authorList>
            <person name="Koochekian N."/>
            <person name="Ascanio A."/>
            <person name="Farleigh K."/>
            <person name="Card D.C."/>
            <person name="Schield D.R."/>
            <person name="Castoe T.A."/>
            <person name="Jezkova T."/>
        </authorList>
    </citation>
    <scope>NUCLEOTIDE SEQUENCE [LARGE SCALE GENOMIC DNA]</scope>
    <source>
        <strain evidence="13">NK-2021</strain>
    </source>
</reference>
<evidence type="ECO:0000256" key="1">
    <source>
        <dbReference type="ARBA" id="ARBA00022723"/>
    </source>
</evidence>
<dbReference type="InterPro" id="IPR035500">
    <property type="entry name" value="NHR-like_dom_sf"/>
</dbReference>
<dbReference type="PRINTS" id="PR00398">
    <property type="entry name" value="STRDHORMONER"/>
</dbReference>
<dbReference type="PROSITE" id="PS00031">
    <property type="entry name" value="NUCLEAR_REC_DBD_1"/>
    <property type="match status" value="1"/>
</dbReference>
<comment type="subcellular location">
    <subcellularLocation>
        <location evidence="9">Nucleus</location>
    </subcellularLocation>
</comment>
<feature type="domain" description="NR LBD" evidence="12">
    <location>
        <begin position="179"/>
        <end position="413"/>
    </location>
</feature>
<evidence type="ECO:0000313" key="13">
    <source>
        <dbReference type="EMBL" id="KAH0618817.1"/>
    </source>
</evidence>
<name>A0ABQ7SNC3_PHRPL</name>
<dbReference type="PROSITE" id="PS51030">
    <property type="entry name" value="NUCLEAR_REC_DBD_2"/>
    <property type="match status" value="1"/>
</dbReference>
<evidence type="ECO:0000256" key="7">
    <source>
        <dbReference type="ARBA" id="ARBA00023170"/>
    </source>
</evidence>
<evidence type="ECO:0000256" key="9">
    <source>
        <dbReference type="RuleBase" id="RU004334"/>
    </source>
</evidence>
<dbReference type="PANTHER" id="PTHR24082:SF15">
    <property type="entry name" value="PEROXISOME PROLIFERATOR-ACTIVATED RECEPTOR DELTA"/>
    <property type="match status" value="1"/>
</dbReference>
<dbReference type="PRINTS" id="PR01290">
    <property type="entry name" value="PROXISOMPABR"/>
</dbReference>
<evidence type="ECO:0000259" key="11">
    <source>
        <dbReference type="PROSITE" id="PS51030"/>
    </source>
</evidence>
<keyword evidence="6 9" id="KW-0804">Transcription</keyword>
<keyword evidence="3 9" id="KW-0862">Zinc</keyword>
<dbReference type="EMBL" id="JAIPUX010005289">
    <property type="protein sequence ID" value="KAH0618817.1"/>
    <property type="molecule type" value="Genomic_DNA"/>
</dbReference>
<dbReference type="InterPro" id="IPR003075">
    <property type="entry name" value="1Cnucl_rcpt_B"/>
</dbReference>
<dbReference type="Proteomes" id="UP000826234">
    <property type="component" value="Unassembled WGS sequence"/>
</dbReference>
<evidence type="ECO:0000256" key="3">
    <source>
        <dbReference type="ARBA" id="ARBA00022833"/>
    </source>
</evidence>
<dbReference type="SUPFAM" id="SSF57716">
    <property type="entry name" value="Glucocorticoid receptor-like (DNA-binding domain)"/>
    <property type="match status" value="1"/>
</dbReference>
<evidence type="ECO:0000313" key="14">
    <source>
        <dbReference type="Proteomes" id="UP000826234"/>
    </source>
</evidence>
<dbReference type="InterPro" id="IPR050234">
    <property type="entry name" value="Nuclear_hormone_rcpt_NR1"/>
</dbReference>
<evidence type="ECO:0000256" key="4">
    <source>
        <dbReference type="ARBA" id="ARBA00023015"/>
    </source>
</evidence>
<sequence>MEQSKEEIPEVREEEEEEEEAVTAVGGASDPNEGPDNSAPSISYTDLSQSSSPSLSDQLQMGCDETTSGSLNVECRVCGDKASGFHYGVHACEGCKGFFRRTIRMKLEYEKCERNCKIQKKNRNKCQYCRFQKCLSLGMSHNAIRFGRMPEAEKRKLVAGLTATEINCQNQQLADLKPFVIHDMDTLWQAEKGLVWKQLINGLPPYKEIGVHVFYRCQCTTVETVRELTEFAKSIPSFISLYLNDQVTLLKYGVHEAIFAMLASIMNKDGLLVANGNGFVTREFLRSLRKPFNEIMEPKFEFAVKFNALELDDSDLSLFVAAIILCGGETGKSDRPGLMNVKQVEEIQDNILQALEFHLRANHPDTQYLFPKLLQKMADLRQLVAENAQLVQKIKKTETETSLHPLLQEIYKDMY</sequence>
<proteinExistence type="inferred from homology"/>
<dbReference type="PANTHER" id="PTHR24082">
    <property type="entry name" value="NUCLEAR HORMONE RECEPTOR"/>
    <property type="match status" value="1"/>
</dbReference>
<keyword evidence="5 9" id="KW-0238">DNA-binding</keyword>
<gene>
    <name evidence="13" type="ORF">JD844_018307</name>
</gene>
<dbReference type="CDD" id="cd06965">
    <property type="entry name" value="NR_DBD_Ppar"/>
    <property type="match status" value="1"/>
</dbReference>
<keyword evidence="1 9" id="KW-0479">Metal-binding</keyword>
<keyword evidence="8 9" id="KW-0539">Nucleus</keyword>
<feature type="compositionally biased region" description="Low complexity" evidence="10">
    <location>
        <begin position="46"/>
        <end position="60"/>
    </location>
</feature>
<evidence type="ECO:0000256" key="6">
    <source>
        <dbReference type="ARBA" id="ARBA00023163"/>
    </source>
</evidence>
<dbReference type="InterPro" id="IPR001723">
    <property type="entry name" value="Nuclear_hrmn_rcpt"/>
</dbReference>
<protein>
    <recommendedName>
        <fullName evidence="15">Peroxisome proliferator-activated receptor delta</fullName>
    </recommendedName>
</protein>
<dbReference type="Pfam" id="PF00105">
    <property type="entry name" value="zf-C4"/>
    <property type="match status" value="1"/>
</dbReference>
<keyword evidence="4 9" id="KW-0805">Transcription regulation</keyword>
<keyword evidence="7 9" id="KW-0675">Receptor</keyword>
<evidence type="ECO:0000256" key="10">
    <source>
        <dbReference type="SAM" id="MobiDB-lite"/>
    </source>
</evidence>
<feature type="compositionally biased region" description="Basic and acidic residues" evidence="10">
    <location>
        <begin position="1"/>
        <end position="11"/>
    </location>
</feature>
<comment type="similarity">
    <text evidence="9">Belongs to the nuclear hormone receptor family.</text>
</comment>
<evidence type="ECO:0008006" key="15">
    <source>
        <dbReference type="Google" id="ProtNLM"/>
    </source>
</evidence>